<organism evidence="3 4">
    <name type="scientific">Onchocerca volvulus</name>
    <dbReference type="NCBI Taxonomy" id="6282"/>
    <lineage>
        <taxon>Eukaryota</taxon>
        <taxon>Metazoa</taxon>
        <taxon>Ecdysozoa</taxon>
        <taxon>Nematoda</taxon>
        <taxon>Chromadorea</taxon>
        <taxon>Rhabditida</taxon>
        <taxon>Spirurina</taxon>
        <taxon>Spiruromorpha</taxon>
        <taxon>Filarioidea</taxon>
        <taxon>Onchocercidae</taxon>
        <taxon>Onchocerca</taxon>
    </lineage>
</organism>
<keyword evidence="1" id="KW-0812">Transmembrane</keyword>
<evidence type="ECO:0000313" key="3">
    <source>
        <dbReference type="EnsemblMetazoa" id="OVOC9767.1"/>
    </source>
</evidence>
<feature type="transmembrane region" description="Helical" evidence="1">
    <location>
        <begin position="303"/>
        <end position="328"/>
    </location>
</feature>
<reference evidence="3" key="2">
    <citation type="submission" date="2022-06" db="UniProtKB">
        <authorList>
            <consortium name="EnsemblMetazoa"/>
        </authorList>
    </citation>
    <scope>IDENTIFICATION</scope>
</reference>
<keyword evidence="1" id="KW-1133">Transmembrane helix</keyword>
<dbReference type="SUPFAM" id="SSF81321">
    <property type="entry name" value="Family A G protein-coupled receptor-like"/>
    <property type="match status" value="1"/>
</dbReference>
<feature type="signal peptide" evidence="2">
    <location>
        <begin position="1"/>
        <end position="20"/>
    </location>
</feature>
<dbReference type="AlphaFoldDB" id="A0A8R1Y7A4"/>
<evidence type="ECO:0000256" key="2">
    <source>
        <dbReference type="SAM" id="SignalP"/>
    </source>
</evidence>
<evidence type="ECO:0000256" key="1">
    <source>
        <dbReference type="SAM" id="Phobius"/>
    </source>
</evidence>
<name>A0A8R1Y7A4_ONCVO</name>
<feature type="transmembrane region" description="Helical" evidence="1">
    <location>
        <begin position="212"/>
        <end position="233"/>
    </location>
</feature>
<feature type="transmembrane region" description="Helical" evidence="1">
    <location>
        <begin position="75"/>
        <end position="94"/>
    </location>
</feature>
<dbReference type="PANTHER" id="PTHR22718:SF25">
    <property type="entry name" value="G-PROTEIN COUPLED RECEPTORS FAMILY 1 PROFILE DOMAIN-CONTAINING PROTEIN"/>
    <property type="match status" value="1"/>
</dbReference>
<dbReference type="EMBL" id="CMVM020000291">
    <property type="status" value="NOT_ANNOTATED_CDS"/>
    <property type="molecule type" value="Genomic_DNA"/>
</dbReference>
<proteinExistence type="predicted"/>
<dbReference type="Gene3D" id="1.20.1070.10">
    <property type="entry name" value="Rhodopsin 7-helix transmembrane proteins"/>
    <property type="match status" value="1"/>
</dbReference>
<keyword evidence="2" id="KW-0732">Signal</keyword>
<feature type="chain" id="PRO_5035825729" description="G-protein coupled receptors family 1 profile domain-containing protein" evidence="2">
    <location>
        <begin position="21"/>
        <end position="366"/>
    </location>
</feature>
<feature type="transmembrane region" description="Helical" evidence="1">
    <location>
        <begin position="36"/>
        <end position="63"/>
    </location>
</feature>
<sequence>MLAHSFNIIVLFLVLPSTYQEKNTTNVLDIREEQYVKYITFLLFTALLLYGIISNMLMGTVLFCGGKDNSYNRAFILIASQLIISNLLALLPQLTVVLPEMLQTTNTTYMNQTTWINHKSSSLFSYAYLSVLHFSLLLTWNRFVAFVLPKYNAFFESTRLYFLIAFVWLSVLAIAIADPHYCDRRFLIWNFDWEVTCEKANGRGNIWWRIRLAWALFIPIIMFIMYIAIFYSIRRKNRFAVNINQNQRIEKTSAETKAARTYRYEWSMLIQAAWNCGVIEVGYIIFNALLPFLVKIFGKEINILLVKIFANSYAIFVCSILPSVHFIYSKGAHNIMKHHLNNLHSRIACLKNKITIIGVRIHAGQQ</sequence>
<keyword evidence="1" id="KW-0472">Membrane</keyword>
<feature type="transmembrane region" description="Helical" evidence="1">
    <location>
        <begin position="272"/>
        <end position="297"/>
    </location>
</feature>
<feature type="transmembrane region" description="Helical" evidence="1">
    <location>
        <begin position="126"/>
        <end position="148"/>
    </location>
</feature>
<dbReference type="EnsemblMetazoa" id="OVOC9767.1">
    <property type="protein sequence ID" value="OVOC9767.1"/>
    <property type="gene ID" value="WBGene00246576"/>
</dbReference>
<dbReference type="Proteomes" id="UP000024404">
    <property type="component" value="Unassembled WGS sequence"/>
</dbReference>
<accession>A0A8R1Y7A4</accession>
<protein>
    <recommendedName>
        <fullName evidence="5">G-protein coupled receptors family 1 profile domain-containing protein</fullName>
    </recommendedName>
</protein>
<keyword evidence="4" id="KW-1185">Reference proteome</keyword>
<evidence type="ECO:0000313" key="4">
    <source>
        <dbReference type="Proteomes" id="UP000024404"/>
    </source>
</evidence>
<evidence type="ECO:0008006" key="5">
    <source>
        <dbReference type="Google" id="ProtNLM"/>
    </source>
</evidence>
<reference evidence="4" key="1">
    <citation type="submission" date="2013-10" db="EMBL/GenBank/DDBJ databases">
        <title>Genome sequencing of Onchocerca volvulus.</title>
        <authorList>
            <person name="Cotton J."/>
            <person name="Tsai J."/>
            <person name="Stanley E."/>
            <person name="Tracey A."/>
            <person name="Holroyd N."/>
            <person name="Lustigman S."/>
            <person name="Berriman M."/>
        </authorList>
    </citation>
    <scope>NUCLEOTIDE SEQUENCE</scope>
</reference>
<dbReference type="PANTHER" id="PTHR22718">
    <property type="entry name" value="SERPENTINE RECEPTOR, CLASS X"/>
    <property type="match status" value="1"/>
</dbReference>
<feature type="transmembrane region" description="Helical" evidence="1">
    <location>
        <begin position="160"/>
        <end position="177"/>
    </location>
</feature>
<dbReference type="CDD" id="cd00637">
    <property type="entry name" value="7tm_classA_rhodopsin-like"/>
    <property type="match status" value="1"/>
</dbReference>